<reference evidence="3" key="1">
    <citation type="submission" date="2020-10" db="EMBL/GenBank/DDBJ databases">
        <authorList>
            <person name="Gilroy R."/>
        </authorList>
    </citation>
    <scope>NUCLEOTIDE SEQUENCE</scope>
    <source>
        <strain evidence="3">G3-3990</strain>
    </source>
</reference>
<sequence length="381" mass="43576">MKVLFTAIWYPHRYDAMDGLFVRKHAEAVSRYADVCVLFAKEDKQISQMEIIEQYFGRVKEVYIYYPASTHASINLLRYYNAVRKGLKRIFKTWGKPDITHANVFTKPAMIAFYLKKRYHIPYVVMEHWSGYLAANGSYAKTGKAHQYITRRLAAAAKYVLPVSRPLKEAMIGHGIKANYHIVNNVVDDFFYLPAKTTIPIPKGKIRIVYISCFCEEAKNIFGILRTIKEVSLCRNDFECIFVGTGADFKRTTEYAASLNIPDGLIHFVGEQTPEEVCSWLNSSNFLLMFSNYETESVVTSEALAIGIPILSSDVDAISDKVSKDCGILVPAGNEQLLKEKIIWMMDHYQEYDSNTIRKQGLHYSYDTVGKEIVQIYNHSL</sequence>
<dbReference type="EMBL" id="JADIMG010000097">
    <property type="protein sequence ID" value="MBO8460696.1"/>
    <property type="molecule type" value="Genomic_DNA"/>
</dbReference>
<dbReference type="InterPro" id="IPR001296">
    <property type="entry name" value="Glyco_trans_1"/>
</dbReference>
<dbReference type="InterPro" id="IPR028098">
    <property type="entry name" value="Glyco_trans_4-like_N"/>
</dbReference>
<dbReference type="SUPFAM" id="SSF53756">
    <property type="entry name" value="UDP-Glycosyltransferase/glycogen phosphorylase"/>
    <property type="match status" value="1"/>
</dbReference>
<feature type="domain" description="Glycosyl transferase family 1" evidence="1">
    <location>
        <begin position="200"/>
        <end position="349"/>
    </location>
</feature>
<gene>
    <name evidence="3" type="ORF">IAA73_10255</name>
</gene>
<accession>A0A9D9N4Z2</accession>
<proteinExistence type="predicted"/>
<evidence type="ECO:0000259" key="1">
    <source>
        <dbReference type="Pfam" id="PF00534"/>
    </source>
</evidence>
<dbReference type="InterPro" id="IPR050194">
    <property type="entry name" value="Glycosyltransferase_grp1"/>
</dbReference>
<evidence type="ECO:0000313" key="4">
    <source>
        <dbReference type="Proteomes" id="UP000823641"/>
    </source>
</evidence>
<dbReference type="Gene3D" id="3.40.50.2000">
    <property type="entry name" value="Glycogen Phosphorylase B"/>
    <property type="match status" value="2"/>
</dbReference>
<feature type="domain" description="Glycosyltransferase subfamily 4-like N-terminal" evidence="2">
    <location>
        <begin position="62"/>
        <end position="188"/>
    </location>
</feature>
<evidence type="ECO:0000313" key="3">
    <source>
        <dbReference type="EMBL" id="MBO8460696.1"/>
    </source>
</evidence>
<dbReference type="Proteomes" id="UP000823641">
    <property type="component" value="Unassembled WGS sequence"/>
</dbReference>
<reference evidence="3" key="2">
    <citation type="journal article" date="2021" name="PeerJ">
        <title>Extensive microbial diversity within the chicken gut microbiome revealed by metagenomics and culture.</title>
        <authorList>
            <person name="Gilroy R."/>
            <person name="Ravi A."/>
            <person name="Getino M."/>
            <person name="Pursley I."/>
            <person name="Horton D.L."/>
            <person name="Alikhan N.F."/>
            <person name="Baker D."/>
            <person name="Gharbi K."/>
            <person name="Hall N."/>
            <person name="Watson M."/>
            <person name="Adriaenssens E.M."/>
            <person name="Foster-Nyarko E."/>
            <person name="Jarju S."/>
            <person name="Secka A."/>
            <person name="Antonio M."/>
            <person name="Oren A."/>
            <person name="Chaudhuri R.R."/>
            <person name="La Ragione R."/>
            <person name="Hildebrand F."/>
            <person name="Pallen M.J."/>
        </authorList>
    </citation>
    <scope>NUCLEOTIDE SEQUENCE</scope>
    <source>
        <strain evidence="3">G3-3990</strain>
    </source>
</reference>
<evidence type="ECO:0000259" key="2">
    <source>
        <dbReference type="Pfam" id="PF13439"/>
    </source>
</evidence>
<comment type="caution">
    <text evidence="3">The sequence shown here is derived from an EMBL/GenBank/DDBJ whole genome shotgun (WGS) entry which is preliminary data.</text>
</comment>
<dbReference type="GO" id="GO:0016757">
    <property type="term" value="F:glycosyltransferase activity"/>
    <property type="evidence" value="ECO:0007669"/>
    <property type="project" value="InterPro"/>
</dbReference>
<dbReference type="AlphaFoldDB" id="A0A9D9N4Z2"/>
<dbReference type="Pfam" id="PF00534">
    <property type="entry name" value="Glycos_transf_1"/>
    <property type="match status" value="1"/>
</dbReference>
<dbReference type="Pfam" id="PF13439">
    <property type="entry name" value="Glyco_transf_4"/>
    <property type="match status" value="1"/>
</dbReference>
<organism evidence="3 4">
    <name type="scientific">Candidatus Gallipaludibacter merdavium</name>
    <dbReference type="NCBI Taxonomy" id="2840839"/>
    <lineage>
        <taxon>Bacteria</taxon>
        <taxon>Pseudomonadati</taxon>
        <taxon>Bacteroidota</taxon>
        <taxon>Bacteroidia</taxon>
        <taxon>Bacteroidales</taxon>
        <taxon>Candidatus Gallipaludibacter</taxon>
    </lineage>
</organism>
<dbReference type="PANTHER" id="PTHR45947:SF3">
    <property type="entry name" value="SULFOQUINOVOSYL TRANSFERASE SQD2"/>
    <property type="match status" value="1"/>
</dbReference>
<name>A0A9D9N4Z2_9BACT</name>
<dbReference type="PANTHER" id="PTHR45947">
    <property type="entry name" value="SULFOQUINOVOSYL TRANSFERASE SQD2"/>
    <property type="match status" value="1"/>
</dbReference>
<protein>
    <submittedName>
        <fullName evidence="3">Glycosyltransferase</fullName>
    </submittedName>
</protein>